<dbReference type="CDD" id="cd06828">
    <property type="entry name" value="PLPDE_III_DapDC"/>
    <property type="match status" value="1"/>
</dbReference>
<feature type="binding site" evidence="5">
    <location>
        <position position="335"/>
    </location>
    <ligand>
        <name>substrate</name>
    </ligand>
</feature>
<dbReference type="PANTHER" id="PTHR43727">
    <property type="entry name" value="DIAMINOPIMELATE DECARBOXYLASE"/>
    <property type="match status" value="1"/>
</dbReference>
<keyword evidence="2 5" id="KW-0210">Decarboxylase</keyword>
<accession>A0ABV8X789</accession>
<dbReference type="EC" id="4.1.1.20" evidence="5 6"/>
<dbReference type="PANTHER" id="PTHR43727:SF2">
    <property type="entry name" value="GROUP IV DECARBOXYLASE"/>
    <property type="match status" value="1"/>
</dbReference>
<keyword evidence="4 5" id="KW-0456">Lyase</keyword>
<evidence type="ECO:0000256" key="3">
    <source>
        <dbReference type="ARBA" id="ARBA00022898"/>
    </source>
</evidence>
<feature type="domain" description="Orn/DAP/Arg decarboxylase 2 C-terminal" evidence="8">
    <location>
        <begin position="39"/>
        <end position="393"/>
    </location>
</feature>
<feature type="binding site" evidence="5">
    <location>
        <position position="395"/>
    </location>
    <ligand>
        <name>substrate</name>
    </ligand>
</feature>
<dbReference type="InterPro" id="IPR029066">
    <property type="entry name" value="PLP-binding_barrel"/>
</dbReference>
<dbReference type="InterPro" id="IPR022643">
    <property type="entry name" value="De-COase2_C"/>
</dbReference>
<feature type="binding site" evidence="5">
    <location>
        <position position="367"/>
    </location>
    <ligand>
        <name>substrate</name>
    </ligand>
</feature>
<feature type="binding site" evidence="5">
    <location>
        <begin position="295"/>
        <end position="298"/>
    </location>
    <ligand>
        <name>pyridoxal 5'-phosphate</name>
        <dbReference type="ChEBI" id="CHEBI:597326"/>
    </ligand>
</feature>
<comment type="pathway">
    <text evidence="5 7">Amino-acid biosynthesis; L-lysine biosynthesis via DAP pathway; L-lysine from DL-2,6-diaminopimelate: step 1/1.</text>
</comment>
<feature type="domain" description="Orn/DAP/Arg decarboxylase 2 N-terminal" evidence="9">
    <location>
        <begin position="47"/>
        <end position="301"/>
    </location>
</feature>
<dbReference type="GO" id="GO:0008836">
    <property type="term" value="F:diaminopimelate decarboxylase activity"/>
    <property type="evidence" value="ECO:0007669"/>
    <property type="project" value="UniProtKB-EC"/>
</dbReference>
<dbReference type="Pfam" id="PF02784">
    <property type="entry name" value="Orn_Arg_deC_N"/>
    <property type="match status" value="1"/>
</dbReference>
<dbReference type="Proteomes" id="UP001595817">
    <property type="component" value="Unassembled WGS sequence"/>
</dbReference>
<evidence type="ECO:0000313" key="11">
    <source>
        <dbReference type="Proteomes" id="UP001595817"/>
    </source>
</evidence>
<protein>
    <recommendedName>
        <fullName evidence="5 6">Diaminopimelate decarboxylase</fullName>
        <shortName evidence="5">DAP decarboxylase</shortName>
        <shortName evidence="5">DAPDC</shortName>
        <ecNumber evidence="5 6">4.1.1.20</ecNumber>
    </recommendedName>
</protein>
<organism evidence="10 11">
    <name type="scientific">Chungangia koreensis</name>
    <dbReference type="NCBI Taxonomy" id="752657"/>
    <lineage>
        <taxon>Bacteria</taxon>
        <taxon>Bacillati</taxon>
        <taxon>Bacillota</taxon>
        <taxon>Bacilli</taxon>
        <taxon>Lactobacillales</taxon>
        <taxon>Chungangia</taxon>
    </lineage>
</organism>
<dbReference type="Gene3D" id="3.20.20.10">
    <property type="entry name" value="Alanine racemase"/>
    <property type="match status" value="1"/>
</dbReference>
<keyword evidence="5 7" id="KW-0457">Lysine biosynthesis</keyword>
<dbReference type="EMBL" id="JBHSEC010000019">
    <property type="protein sequence ID" value="MFC4411004.1"/>
    <property type="molecule type" value="Genomic_DNA"/>
</dbReference>
<evidence type="ECO:0000256" key="2">
    <source>
        <dbReference type="ARBA" id="ARBA00022793"/>
    </source>
</evidence>
<comment type="similarity">
    <text evidence="5">Belongs to the Orn/Lys/Arg decarboxylase class-II family. LysA subfamily.</text>
</comment>
<evidence type="ECO:0000256" key="6">
    <source>
        <dbReference type="NCBIfam" id="TIGR01048"/>
    </source>
</evidence>
<proteinExistence type="inferred from homology"/>
<dbReference type="InterPro" id="IPR022657">
    <property type="entry name" value="De-COase2_CS"/>
</dbReference>
<dbReference type="HAMAP" id="MF_02120">
    <property type="entry name" value="LysA"/>
    <property type="match status" value="1"/>
</dbReference>
<dbReference type="InterPro" id="IPR002986">
    <property type="entry name" value="DAP_deCOOHase_LysA"/>
</dbReference>
<feature type="modified residue" description="N6-(pyridoxal phosphate)lysine" evidence="5">
    <location>
        <position position="71"/>
    </location>
</feature>
<dbReference type="SUPFAM" id="SSF50621">
    <property type="entry name" value="Alanine racemase C-terminal domain-like"/>
    <property type="match status" value="1"/>
</dbReference>
<feature type="binding site" evidence="5">
    <location>
        <position position="395"/>
    </location>
    <ligand>
        <name>pyridoxal 5'-phosphate</name>
        <dbReference type="ChEBI" id="CHEBI:597326"/>
    </ligand>
</feature>
<reference evidence="11" key="1">
    <citation type="journal article" date="2019" name="Int. J. Syst. Evol. Microbiol.">
        <title>The Global Catalogue of Microorganisms (GCM) 10K type strain sequencing project: providing services to taxonomists for standard genome sequencing and annotation.</title>
        <authorList>
            <consortium name="The Broad Institute Genomics Platform"/>
            <consortium name="The Broad Institute Genome Sequencing Center for Infectious Disease"/>
            <person name="Wu L."/>
            <person name="Ma J."/>
        </authorList>
    </citation>
    <scope>NUCLEOTIDE SEQUENCE [LARGE SCALE GENOMIC DNA]</scope>
    <source>
        <strain evidence="11">CCUG 59778</strain>
    </source>
</reference>
<comment type="function">
    <text evidence="5">Specifically catalyzes the decarboxylation of meso-diaminopimelate (meso-DAP) to L-lysine.</text>
</comment>
<comment type="caution">
    <text evidence="10">The sequence shown here is derived from an EMBL/GenBank/DDBJ whole genome shotgun (WGS) entry which is preliminary data.</text>
</comment>
<dbReference type="PROSITE" id="PS00879">
    <property type="entry name" value="ODR_DC_2_2"/>
    <property type="match status" value="1"/>
</dbReference>
<dbReference type="InterPro" id="IPR022644">
    <property type="entry name" value="De-COase2_N"/>
</dbReference>
<dbReference type="InterPro" id="IPR000183">
    <property type="entry name" value="Orn/DAP/Arg_de-COase"/>
</dbReference>
<comment type="catalytic activity">
    <reaction evidence="5 7">
        <text>meso-2,6-diaminopimelate + H(+) = L-lysine + CO2</text>
        <dbReference type="Rhea" id="RHEA:15101"/>
        <dbReference type="ChEBI" id="CHEBI:15378"/>
        <dbReference type="ChEBI" id="CHEBI:16526"/>
        <dbReference type="ChEBI" id="CHEBI:32551"/>
        <dbReference type="ChEBI" id="CHEBI:57791"/>
        <dbReference type="EC" id="4.1.1.20"/>
    </reaction>
</comment>
<evidence type="ECO:0000259" key="8">
    <source>
        <dbReference type="Pfam" id="PF00278"/>
    </source>
</evidence>
<comment type="cofactor">
    <cofactor evidence="1 5 7">
        <name>pyridoxal 5'-phosphate</name>
        <dbReference type="ChEBI" id="CHEBI:597326"/>
    </cofactor>
</comment>
<dbReference type="PRINTS" id="PR01181">
    <property type="entry name" value="DAPDCRBXLASE"/>
</dbReference>
<evidence type="ECO:0000256" key="5">
    <source>
        <dbReference type="HAMAP-Rule" id="MF_02120"/>
    </source>
</evidence>
<dbReference type="NCBIfam" id="TIGR01048">
    <property type="entry name" value="lysA"/>
    <property type="match status" value="1"/>
</dbReference>
<dbReference type="InterPro" id="IPR009006">
    <property type="entry name" value="Ala_racemase/Decarboxylase_C"/>
</dbReference>
<feature type="binding site" evidence="5">
    <location>
        <position position="339"/>
    </location>
    <ligand>
        <name>substrate</name>
    </ligand>
</feature>
<evidence type="ECO:0000256" key="1">
    <source>
        <dbReference type="ARBA" id="ARBA00001933"/>
    </source>
</evidence>
<keyword evidence="11" id="KW-1185">Reference proteome</keyword>
<dbReference type="SUPFAM" id="SSF51419">
    <property type="entry name" value="PLP-binding barrel"/>
    <property type="match status" value="1"/>
</dbReference>
<dbReference type="Gene3D" id="2.40.37.10">
    <property type="entry name" value="Lyase, Ornithine Decarboxylase, Chain A, domain 1"/>
    <property type="match status" value="1"/>
</dbReference>
<dbReference type="Pfam" id="PF00278">
    <property type="entry name" value="Orn_DAP_Arg_deC"/>
    <property type="match status" value="1"/>
</dbReference>
<evidence type="ECO:0000259" key="9">
    <source>
        <dbReference type="Pfam" id="PF02784"/>
    </source>
</evidence>
<dbReference type="PRINTS" id="PR01179">
    <property type="entry name" value="ODADCRBXLASE"/>
</dbReference>
<keyword evidence="3 5" id="KW-0663">Pyridoxal phosphate</keyword>
<evidence type="ECO:0000256" key="7">
    <source>
        <dbReference type="RuleBase" id="RU003738"/>
    </source>
</evidence>
<evidence type="ECO:0000313" key="10">
    <source>
        <dbReference type="EMBL" id="MFC4411004.1"/>
    </source>
</evidence>
<feature type="binding site" evidence="5">
    <location>
        <position position="253"/>
    </location>
    <ligand>
        <name>pyridoxal 5'-phosphate</name>
        <dbReference type="ChEBI" id="CHEBI:597326"/>
    </ligand>
</feature>
<feature type="binding site" evidence="5">
    <location>
        <position position="298"/>
    </location>
    <ligand>
        <name>substrate</name>
    </ligand>
</feature>
<name>A0ABV8X789_9LACT</name>
<evidence type="ECO:0000256" key="4">
    <source>
        <dbReference type="ARBA" id="ARBA00023239"/>
    </source>
</evidence>
<keyword evidence="5" id="KW-0028">Amino-acid biosynthesis</keyword>
<gene>
    <name evidence="5 10" type="primary">lysA</name>
    <name evidence="10" type="ORF">ACFOZY_11295</name>
</gene>
<comment type="subunit">
    <text evidence="5">Homodimer.</text>
</comment>
<sequence>MDGGAHLNFYGSMSNDQGHLKIGGVDAVELAETYGTPLFVYDVSLIRERARGFLGTFEKMGVNAQVAYASKAFSSVAMYQLAAQEGLSLDVVSGGELYTALKAGFPAEKIHFHGNNKSPAEIEMAFDAKIGCIVIDNFYEIGLVKSIAESRSQEMHVLLRVTPGIEAHTHDYITTGQEDSKFGFDLKNGQADEAIQQLSEHRYVRVLGLHCHIGSQIFETIAFKFAAEALIQKMIQWKDTYAHTSTVLNLGGGFGIRYTDEDQPLNPSVYVEEMVGIVRKLSEESGYPLPEIWIEPGRSLVGDAGTTLYTVGSNKTVPSVREYLAVDGGMSDNIRPALYGAKYDAVLANKLDEPRSFNYTIAGKCCESGDKLIDRISLPEASPGDILAIFCTGAYGYSMASNYNRLPRPAVVFVEDGKHQLVIRRETYEDLLLNDLPFTMTERGDRIEKA</sequence>